<keyword evidence="1" id="KW-0812">Transmembrane</keyword>
<evidence type="ECO:0000313" key="3">
    <source>
        <dbReference type="EMBL" id="XBX74232.1"/>
    </source>
</evidence>
<reference evidence="3" key="1">
    <citation type="journal article" date="2013" name="Extremophiles">
        <title>Proteinivorax tanatarense gen. nov., sp. nov., an anaerobic, haloalkaliphilic, proteolytic bacterium isolated from a decaying algal bloom, and proposal of Proteinivoraceae fam. nov.</title>
        <authorList>
            <person name="Kevbrin V."/>
            <person name="Boltyanskaya Y."/>
            <person name="Zhilina T."/>
            <person name="Kolganova T."/>
            <person name="Lavrentjeva E."/>
            <person name="Kuznetsov B."/>
        </authorList>
    </citation>
    <scope>NUCLEOTIDE SEQUENCE</scope>
    <source>
        <strain evidence="3">Z-910T</strain>
    </source>
</reference>
<dbReference type="RefSeq" id="WP_350342987.1">
    <property type="nucleotide sequence ID" value="NZ_CP158367.1"/>
</dbReference>
<feature type="transmembrane region" description="Helical" evidence="1">
    <location>
        <begin position="77"/>
        <end position="97"/>
    </location>
</feature>
<name>A0AAU7VK74_9FIRM</name>
<organism evidence="3">
    <name type="scientific">Proteinivorax tanatarense</name>
    <dbReference type="NCBI Taxonomy" id="1260629"/>
    <lineage>
        <taxon>Bacteria</taxon>
        <taxon>Bacillati</taxon>
        <taxon>Bacillota</taxon>
        <taxon>Clostridia</taxon>
        <taxon>Eubacteriales</taxon>
        <taxon>Proteinivoracaceae</taxon>
        <taxon>Proteinivorax</taxon>
    </lineage>
</organism>
<evidence type="ECO:0000256" key="1">
    <source>
        <dbReference type="SAM" id="Phobius"/>
    </source>
</evidence>
<reference evidence="3" key="2">
    <citation type="submission" date="2024-06" db="EMBL/GenBank/DDBJ databases">
        <authorList>
            <person name="Petrova K.O."/>
            <person name="Toshchakov S.V."/>
            <person name="Boltjanskaja Y.V."/>
            <person name="Kevbrin V."/>
        </authorList>
    </citation>
    <scope>NUCLEOTIDE SEQUENCE</scope>
    <source>
        <strain evidence="3">Z-910T</strain>
    </source>
</reference>
<keyword evidence="1" id="KW-1133">Transmembrane helix</keyword>
<proteinExistence type="predicted"/>
<evidence type="ECO:0000259" key="2">
    <source>
        <dbReference type="Pfam" id="PF02517"/>
    </source>
</evidence>
<keyword evidence="1" id="KW-0472">Membrane</keyword>
<dbReference type="Pfam" id="PF02517">
    <property type="entry name" value="Rce1-like"/>
    <property type="match status" value="1"/>
</dbReference>
<dbReference type="EMBL" id="CP158367">
    <property type="protein sequence ID" value="XBX74232.1"/>
    <property type="molecule type" value="Genomic_DNA"/>
</dbReference>
<dbReference type="InterPro" id="IPR003675">
    <property type="entry name" value="Rce1/LyrA-like_dom"/>
</dbReference>
<sequence>MLFKMLGIRRYIESLIIVCCIQLIHVGIVEEFFFRVFLIGILMPLGEAEAIIISALFFGVGHIFFIKSNYGFRRMSVRFGQCITYHTSIGLILGLMWTRINSFLFIVIIHVLINGSALVYPIAKQKFFTDKKLYPKGINGLKY</sequence>
<feature type="domain" description="CAAX prenyl protease 2/Lysostaphin resistance protein A-like" evidence="2">
    <location>
        <begin position="15"/>
        <end position="115"/>
    </location>
</feature>
<feature type="transmembrane region" description="Helical" evidence="1">
    <location>
        <begin position="12"/>
        <end position="29"/>
    </location>
</feature>
<dbReference type="GO" id="GO:0080120">
    <property type="term" value="P:CAAX-box protein maturation"/>
    <property type="evidence" value="ECO:0007669"/>
    <property type="project" value="UniProtKB-ARBA"/>
</dbReference>
<protein>
    <submittedName>
        <fullName evidence="3">CPBP family intramembrane glutamic endopeptidase</fullName>
        <ecNumber evidence="3">3.4.-.-</ecNumber>
    </submittedName>
</protein>
<accession>A0AAU7VK74</accession>
<feature type="transmembrane region" description="Helical" evidence="1">
    <location>
        <begin position="41"/>
        <end position="65"/>
    </location>
</feature>
<dbReference type="AlphaFoldDB" id="A0AAU7VK74"/>
<dbReference type="GO" id="GO:0004175">
    <property type="term" value="F:endopeptidase activity"/>
    <property type="evidence" value="ECO:0007669"/>
    <property type="project" value="UniProtKB-ARBA"/>
</dbReference>
<gene>
    <name evidence="3" type="ORF">PRVXT_002261</name>
</gene>
<feature type="transmembrane region" description="Helical" evidence="1">
    <location>
        <begin position="103"/>
        <end position="123"/>
    </location>
</feature>
<keyword evidence="3" id="KW-0378">Hydrolase</keyword>
<dbReference type="EC" id="3.4.-.-" evidence="3"/>